<dbReference type="EMBL" id="JACRSY010000026">
    <property type="protein sequence ID" value="MBC8580736.1"/>
    <property type="molecule type" value="Genomic_DNA"/>
</dbReference>
<dbReference type="AlphaFoldDB" id="A0A926EGJ1"/>
<evidence type="ECO:0000313" key="3">
    <source>
        <dbReference type="Proteomes" id="UP000655830"/>
    </source>
</evidence>
<evidence type="ECO:0000313" key="2">
    <source>
        <dbReference type="EMBL" id="MBC8580736.1"/>
    </source>
</evidence>
<organism evidence="2 3">
    <name type="scientific">Zhenhengia yiwuensis</name>
    <dbReference type="NCBI Taxonomy" id="2763666"/>
    <lineage>
        <taxon>Bacteria</taxon>
        <taxon>Bacillati</taxon>
        <taxon>Bacillota</taxon>
        <taxon>Clostridia</taxon>
        <taxon>Lachnospirales</taxon>
        <taxon>Lachnospiraceae</taxon>
        <taxon>Zhenhengia</taxon>
    </lineage>
</organism>
<protein>
    <submittedName>
        <fullName evidence="2">Uncharacterized protein</fullName>
    </submittedName>
</protein>
<comment type="caution">
    <text evidence="2">The sequence shown here is derived from an EMBL/GenBank/DDBJ whole genome shotgun (WGS) entry which is preliminary data.</text>
</comment>
<accession>A0A926EGJ1</accession>
<dbReference type="RefSeq" id="WP_249333450.1">
    <property type="nucleotide sequence ID" value="NZ_JACRSY010000026.1"/>
</dbReference>
<dbReference type="Proteomes" id="UP000655830">
    <property type="component" value="Unassembled WGS sequence"/>
</dbReference>
<evidence type="ECO:0000256" key="1">
    <source>
        <dbReference type="SAM" id="SignalP"/>
    </source>
</evidence>
<reference evidence="2" key="1">
    <citation type="submission" date="2020-08" db="EMBL/GenBank/DDBJ databases">
        <title>Genome public.</title>
        <authorList>
            <person name="Liu C."/>
            <person name="Sun Q."/>
        </authorList>
    </citation>
    <scope>NUCLEOTIDE SEQUENCE</scope>
    <source>
        <strain evidence="2">NSJ-12</strain>
    </source>
</reference>
<sequence>MNKFMKSLLITGIVASNATAVLATTPQNVRVLEQRVATSATLKAEQASVNYSNFIKNGGGELWVNLTLEGAQFNTNDPYKIKDAITQNYDIQTTLAVGNDGKSIEVGVYKPNAGIEYINNWEITIDSSVLTCDNDVTIKIPVLKDIPTVNTPKVITDRKSITVKELEEGFIINLEGINGAYFNTGCLGGFIRQSIMRTSNIAVNPLPYCDGLNSTKVKLHIKSLNPVPYYRDTLEFRIEGEATNSSVPLLVSLPIIR</sequence>
<feature type="signal peptide" evidence="1">
    <location>
        <begin position="1"/>
        <end position="23"/>
    </location>
</feature>
<keyword evidence="3" id="KW-1185">Reference proteome</keyword>
<name>A0A926EGJ1_9FIRM</name>
<proteinExistence type="predicted"/>
<feature type="chain" id="PRO_5037893953" evidence="1">
    <location>
        <begin position="24"/>
        <end position="257"/>
    </location>
</feature>
<keyword evidence="1" id="KW-0732">Signal</keyword>
<gene>
    <name evidence="2" type="ORF">H8718_14540</name>
</gene>